<organism evidence="2 3">
    <name type="scientific">Sordaria macrospora</name>
    <dbReference type="NCBI Taxonomy" id="5147"/>
    <lineage>
        <taxon>Eukaryota</taxon>
        <taxon>Fungi</taxon>
        <taxon>Dikarya</taxon>
        <taxon>Ascomycota</taxon>
        <taxon>Pezizomycotina</taxon>
        <taxon>Sordariomycetes</taxon>
        <taxon>Sordariomycetidae</taxon>
        <taxon>Sordariales</taxon>
        <taxon>Sordariaceae</taxon>
        <taxon>Sordaria</taxon>
    </lineage>
</organism>
<dbReference type="SUPFAM" id="SSF54427">
    <property type="entry name" value="NTF2-like"/>
    <property type="match status" value="1"/>
</dbReference>
<dbReference type="OMA" id="PAPCVRN"/>
<feature type="signal peptide" evidence="1">
    <location>
        <begin position="1"/>
        <end position="20"/>
    </location>
</feature>
<protein>
    <recommendedName>
        <fullName evidence="4">SnoaL-like domain-containing protein</fullName>
    </recommendedName>
</protein>
<evidence type="ECO:0000313" key="2">
    <source>
        <dbReference type="EMBL" id="KAA8630728.1"/>
    </source>
</evidence>
<sequence>MRPFTIISAFFAVAIQPTLAAPITDTIPSSLLLERATAPPPCKRVLDPAPTANETAARFNTFVQAFVGAQGGKKNITKAFEYIAEDYINHNPLAKNGAASAWSILSPIWQQTSHTYLRSTIKSEQSPVMSWVNYRAGGIGEVVDRFRWEGGCIVEHWDQGEKYPSS</sequence>
<reference evidence="2 3" key="1">
    <citation type="submission" date="2017-07" db="EMBL/GenBank/DDBJ databases">
        <title>Genome sequence of the Sordaria macrospora wild type strain R19027.</title>
        <authorList>
            <person name="Nowrousian M."/>
            <person name="Teichert I."/>
            <person name="Kueck U."/>
        </authorList>
    </citation>
    <scope>NUCLEOTIDE SEQUENCE [LARGE SCALE GENOMIC DNA]</scope>
    <source>
        <strain evidence="2 3">R19027</strain>
        <tissue evidence="2">Mycelium</tissue>
    </source>
</reference>
<keyword evidence="1" id="KW-0732">Signal</keyword>
<feature type="chain" id="PRO_5035933360" description="SnoaL-like domain-containing protein" evidence="1">
    <location>
        <begin position="21"/>
        <end position="166"/>
    </location>
</feature>
<evidence type="ECO:0008006" key="4">
    <source>
        <dbReference type="Google" id="ProtNLM"/>
    </source>
</evidence>
<name>A0A8S8ZMZ8_SORMA</name>
<dbReference type="EMBL" id="NMPR01000096">
    <property type="protein sequence ID" value="KAA8630728.1"/>
    <property type="molecule type" value="Genomic_DNA"/>
</dbReference>
<proteinExistence type="predicted"/>
<dbReference type="InterPro" id="IPR032710">
    <property type="entry name" value="NTF2-like_dom_sf"/>
</dbReference>
<evidence type="ECO:0000313" key="3">
    <source>
        <dbReference type="Proteomes" id="UP000433876"/>
    </source>
</evidence>
<dbReference type="AlphaFoldDB" id="A0A8S8ZMZ8"/>
<dbReference type="Gene3D" id="3.10.450.50">
    <property type="match status" value="1"/>
</dbReference>
<dbReference type="VEuPathDB" id="FungiDB:SMAC_07733"/>
<comment type="caution">
    <text evidence="2">The sequence shown here is derived from an EMBL/GenBank/DDBJ whole genome shotgun (WGS) entry which is preliminary data.</text>
</comment>
<gene>
    <name evidence="2" type="ORF">SMACR_07733</name>
</gene>
<accession>A0A8S8ZMZ8</accession>
<dbReference type="Proteomes" id="UP000433876">
    <property type="component" value="Unassembled WGS sequence"/>
</dbReference>
<evidence type="ECO:0000256" key="1">
    <source>
        <dbReference type="SAM" id="SignalP"/>
    </source>
</evidence>